<comment type="caution">
    <text evidence="1">The sequence shown here is derived from an EMBL/GenBank/DDBJ whole genome shotgun (WGS) entry which is preliminary data.</text>
</comment>
<gene>
    <name evidence="1" type="ORF">GE061_008594</name>
</gene>
<proteinExistence type="predicted"/>
<protein>
    <submittedName>
        <fullName evidence="1">Uncharacterized protein</fullName>
    </submittedName>
</protein>
<sequence>GHSCSNSIDEDHYTSFDEEVNILNEQADMASDITPDDTDDDEEAYPRHLNGTIAGHLNGTIAGHLNGTIAGDLTGTIAGDLTGTIASDLTGTIAGLLTGTIAGHPLAS</sequence>
<feature type="non-terminal residue" evidence="1">
    <location>
        <position position="1"/>
    </location>
</feature>
<dbReference type="EMBL" id="WIXP02000017">
    <property type="protein sequence ID" value="KAF6197628.1"/>
    <property type="molecule type" value="Genomic_DNA"/>
</dbReference>
<reference evidence="1" key="1">
    <citation type="journal article" date="2021" name="Mol. Ecol. Resour.">
        <title>Apolygus lucorum genome provides insights into omnivorousness and mesophyll feeding.</title>
        <authorList>
            <person name="Liu Y."/>
            <person name="Liu H."/>
            <person name="Wang H."/>
            <person name="Huang T."/>
            <person name="Liu B."/>
            <person name="Yang B."/>
            <person name="Yin L."/>
            <person name="Li B."/>
            <person name="Zhang Y."/>
            <person name="Zhang S."/>
            <person name="Jiang F."/>
            <person name="Zhang X."/>
            <person name="Ren Y."/>
            <person name="Wang B."/>
            <person name="Wang S."/>
            <person name="Lu Y."/>
            <person name="Wu K."/>
            <person name="Fan W."/>
            <person name="Wang G."/>
        </authorList>
    </citation>
    <scope>NUCLEOTIDE SEQUENCE</scope>
    <source>
        <strain evidence="1">12Hb</strain>
    </source>
</reference>
<organism evidence="1 2">
    <name type="scientific">Apolygus lucorum</name>
    <name type="common">Small green plant bug</name>
    <name type="synonym">Lygocoris lucorum</name>
    <dbReference type="NCBI Taxonomy" id="248454"/>
    <lineage>
        <taxon>Eukaryota</taxon>
        <taxon>Metazoa</taxon>
        <taxon>Ecdysozoa</taxon>
        <taxon>Arthropoda</taxon>
        <taxon>Hexapoda</taxon>
        <taxon>Insecta</taxon>
        <taxon>Pterygota</taxon>
        <taxon>Neoptera</taxon>
        <taxon>Paraneoptera</taxon>
        <taxon>Hemiptera</taxon>
        <taxon>Heteroptera</taxon>
        <taxon>Panheteroptera</taxon>
        <taxon>Cimicomorpha</taxon>
        <taxon>Miridae</taxon>
        <taxon>Mirini</taxon>
        <taxon>Apolygus</taxon>
    </lineage>
</organism>
<dbReference type="Proteomes" id="UP000466442">
    <property type="component" value="Unassembled WGS sequence"/>
</dbReference>
<accession>A0A8S9WN28</accession>
<name>A0A8S9WN28_APOLU</name>
<evidence type="ECO:0000313" key="2">
    <source>
        <dbReference type="Proteomes" id="UP000466442"/>
    </source>
</evidence>
<keyword evidence="2" id="KW-1185">Reference proteome</keyword>
<dbReference type="AlphaFoldDB" id="A0A8S9WN28"/>
<evidence type="ECO:0000313" key="1">
    <source>
        <dbReference type="EMBL" id="KAF6197628.1"/>
    </source>
</evidence>